<evidence type="ECO:0000313" key="5">
    <source>
        <dbReference type="Proteomes" id="UP001314681"/>
    </source>
</evidence>
<dbReference type="PRINTS" id="PR00037">
    <property type="entry name" value="HTHLACR"/>
</dbReference>
<comment type="caution">
    <text evidence="4">The sequence shown here is derived from an EMBL/GenBank/DDBJ whole genome shotgun (WGS) entry which is preliminary data.</text>
</comment>
<dbReference type="InterPro" id="IPR037171">
    <property type="entry name" value="NagB/RpiA_transferase-like"/>
</dbReference>
<dbReference type="InterPro" id="IPR001034">
    <property type="entry name" value="DeoR_HTH"/>
</dbReference>
<dbReference type="Pfam" id="PF00455">
    <property type="entry name" value="DeoRC"/>
    <property type="match status" value="1"/>
</dbReference>
<dbReference type="InterPro" id="IPR050313">
    <property type="entry name" value="Carb_Metab_HTH_regulators"/>
</dbReference>
<feature type="domain" description="HTH deoR-type" evidence="3">
    <location>
        <begin position="11"/>
        <end position="66"/>
    </location>
</feature>
<evidence type="ECO:0000313" key="4">
    <source>
        <dbReference type="EMBL" id="MBU9727705.1"/>
    </source>
</evidence>
<gene>
    <name evidence="4" type="ORF">KTH90_16975</name>
</gene>
<dbReference type="Gene3D" id="1.10.10.10">
    <property type="entry name" value="Winged helix-like DNA-binding domain superfamily/Winged helix DNA-binding domain"/>
    <property type="match status" value="1"/>
</dbReference>
<sequence length="268" mass="29961">MDNYEQSDLTPSQRRNLILDMMKKKKSVSVHQLSKELYLHEATVRRDLNYLADSGAISRVHGGAVLREGMDAEIPLFIRETSFKEIKKELARTAAETVKDGESIFLDSSSTTGFMIPFLTDRKQLKIVTNGAQAVLYLTKLRDARIFCTGGRLRENSLSYIGHSALEAISHYHFDRAFFSCRGVSLENGLSDTSEEEAVLRQAVIRRSEQSVLLADHSKLGQMSFYSICPLADIQMMITDAKLSSEWQLEGLTLAGRADLTGRAGSLF</sequence>
<dbReference type="PROSITE" id="PS51000">
    <property type="entry name" value="HTH_DEOR_2"/>
    <property type="match status" value="1"/>
</dbReference>
<proteinExistence type="predicted"/>
<name>A0ABS6KB13_9FIRM</name>
<dbReference type="PANTHER" id="PTHR30363">
    <property type="entry name" value="HTH-TYPE TRANSCRIPTIONAL REGULATOR SRLR-RELATED"/>
    <property type="match status" value="1"/>
</dbReference>
<dbReference type="EMBL" id="JAHQCX010000013">
    <property type="protein sequence ID" value="MBU9727705.1"/>
    <property type="molecule type" value="Genomic_DNA"/>
</dbReference>
<dbReference type="SUPFAM" id="SSF100950">
    <property type="entry name" value="NagB/RpiA/CoA transferase-like"/>
    <property type="match status" value="1"/>
</dbReference>
<dbReference type="Gene3D" id="3.40.50.1360">
    <property type="match status" value="1"/>
</dbReference>
<keyword evidence="4" id="KW-0238">DNA-binding</keyword>
<accession>A0ABS6KB13</accession>
<dbReference type="SMART" id="SM01134">
    <property type="entry name" value="DeoRC"/>
    <property type="match status" value="1"/>
</dbReference>
<dbReference type="Pfam" id="PF08220">
    <property type="entry name" value="HTH_DeoR"/>
    <property type="match status" value="1"/>
</dbReference>
<keyword evidence="5" id="KW-1185">Reference proteome</keyword>
<dbReference type="InterPro" id="IPR014036">
    <property type="entry name" value="DeoR-like_C"/>
</dbReference>
<protein>
    <submittedName>
        <fullName evidence="4">DeoR/GlpR family DNA-binding transcription regulator</fullName>
    </submittedName>
</protein>
<dbReference type="PANTHER" id="PTHR30363:SF44">
    <property type="entry name" value="AGA OPERON TRANSCRIPTIONAL REPRESSOR-RELATED"/>
    <property type="match status" value="1"/>
</dbReference>
<keyword evidence="2" id="KW-0804">Transcription</keyword>
<evidence type="ECO:0000259" key="3">
    <source>
        <dbReference type="PROSITE" id="PS51000"/>
    </source>
</evidence>
<dbReference type="SUPFAM" id="SSF46785">
    <property type="entry name" value="Winged helix' DNA-binding domain"/>
    <property type="match status" value="1"/>
</dbReference>
<dbReference type="RefSeq" id="WP_238727101.1">
    <property type="nucleotide sequence ID" value="NZ_JAHQCX010000013.1"/>
</dbReference>
<dbReference type="SMART" id="SM00420">
    <property type="entry name" value="HTH_DEOR"/>
    <property type="match status" value="1"/>
</dbReference>
<keyword evidence="1" id="KW-0805">Transcription regulation</keyword>
<dbReference type="InterPro" id="IPR036390">
    <property type="entry name" value="WH_DNA-bd_sf"/>
</dbReference>
<evidence type="ECO:0000256" key="1">
    <source>
        <dbReference type="ARBA" id="ARBA00023015"/>
    </source>
</evidence>
<reference evidence="4 5" key="1">
    <citation type="submission" date="2021-06" db="EMBL/GenBank/DDBJ databases">
        <title>Description of novel taxa of the family Lachnospiraceae.</title>
        <authorList>
            <person name="Chaplin A.V."/>
            <person name="Sokolova S.R."/>
            <person name="Pikina A.P."/>
            <person name="Korzhanova M."/>
            <person name="Belova V."/>
            <person name="Korostin D."/>
            <person name="Efimov B.A."/>
        </authorList>
    </citation>
    <scope>NUCLEOTIDE SEQUENCE [LARGE SCALE GENOMIC DNA]</scope>
    <source>
        <strain evidence="4 5">ASD4241</strain>
    </source>
</reference>
<dbReference type="InterPro" id="IPR036388">
    <property type="entry name" value="WH-like_DNA-bd_sf"/>
</dbReference>
<dbReference type="GO" id="GO:0003677">
    <property type="term" value="F:DNA binding"/>
    <property type="evidence" value="ECO:0007669"/>
    <property type="project" value="UniProtKB-KW"/>
</dbReference>
<organism evidence="4 5">
    <name type="scientific">Diplocloster modestus</name>
    <dbReference type="NCBI Taxonomy" id="2850322"/>
    <lineage>
        <taxon>Bacteria</taxon>
        <taxon>Bacillati</taxon>
        <taxon>Bacillota</taxon>
        <taxon>Clostridia</taxon>
        <taxon>Lachnospirales</taxon>
        <taxon>Lachnospiraceae</taxon>
        <taxon>Diplocloster</taxon>
    </lineage>
</organism>
<evidence type="ECO:0000256" key="2">
    <source>
        <dbReference type="ARBA" id="ARBA00023163"/>
    </source>
</evidence>
<dbReference type="Proteomes" id="UP001314681">
    <property type="component" value="Unassembled WGS sequence"/>
</dbReference>